<protein>
    <recommendedName>
        <fullName evidence="8">Guanidinium exporter</fullName>
    </recommendedName>
</protein>
<dbReference type="InterPro" id="IPR037185">
    <property type="entry name" value="EmrE-like"/>
</dbReference>
<evidence type="ECO:0000313" key="11">
    <source>
        <dbReference type="EMBL" id="HIZ90413.1"/>
    </source>
</evidence>
<feature type="transmembrane region" description="Helical" evidence="10">
    <location>
        <begin position="29"/>
        <end position="49"/>
    </location>
</feature>
<accession>A0A9D2KDU9</accession>
<evidence type="ECO:0000256" key="6">
    <source>
        <dbReference type="ARBA" id="ARBA00023136"/>
    </source>
</evidence>
<evidence type="ECO:0000256" key="5">
    <source>
        <dbReference type="ARBA" id="ARBA00022989"/>
    </source>
</evidence>
<comment type="similarity">
    <text evidence="7">Belongs to the drug/metabolite transporter (DMT) superfamily. Small multidrug resistance (SMR) (TC 2.A.7.1) family. Gdx/SugE subfamily.</text>
</comment>
<evidence type="ECO:0000256" key="10">
    <source>
        <dbReference type="SAM" id="Phobius"/>
    </source>
</evidence>
<evidence type="ECO:0000256" key="3">
    <source>
        <dbReference type="ARBA" id="ARBA00022475"/>
    </source>
</evidence>
<reference evidence="11" key="1">
    <citation type="journal article" date="2021" name="PeerJ">
        <title>Extensive microbial diversity within the chicken gut microbiome revealed by metagenomics and culture.</title>
        <authorList>
            <person name="Gilroy R."/>
            <person name="Ravi A."/>
            <person name="Getino M."/>
            <person name="Pursley I."/>
            <person name="Horton D.L."/>
            <person name="Alikhan N.F."/>
            <person name="Baker D."/>
            <person name="Gharbi K."/>
            <person name="Hall N."/>
            <person name="Watson M."/>
            <person name="Adriaenssens E.M."/>
            <person name="Foster-Nyarko E."/>
            <person name="Jarju S."/>
            <person name="Secka A."/>
            <person name="Antonio M."/>
            <person name="Oren A."/>
            <person name="Chaudhuri R.R."/>
            <person name="La Ragione R."/>
            <person name="Hildebrand F."/>
            <person name="Pallen M.J."/>
        </authorList>
    </citation>
    <scope>NUCLEOTIDE SEQUENCE</scope>
    <source>
        <strain evidence="11">ChiW4-1371</strain>
    </source>
</reference>
<name>A0A9D2KDU9_9BACT</name>
<evidence type="ECO:0000256" key="7">
    <source>
        <dbReference type="ARBA" id="ARBA00038151"/>
    </source>
</evidence>
<dbReference type="EMBL" id="DXAQ01000160">
    <property type="protein sequence ID" value="HIZ90413.1"/>
    <property type="molecule type" value="Genomic_DNA"/>
</dbReference>
<dbReference type="Proteomes" id="UP000824176">
    <property type="component" value="Unassembled WGS sequence"/>
</dbReference>
<keyword evidence="4 9" id="KW-0812">Transmembrane</keyword>
<dbReference type="GO" id="GO:1990961">
    <property type="term" value="P:xenobiotic detoxification by transmembrane export across the plasma membrane"/>
    <property type="evidence" value="ECO:0007669"/>
    <property type="project" value="UniProtKB-ARBA"/>
</dbReference>
<keyword evidence="3" id="KW-1003">Cell membrane</keyword>
<comment type="subcellular location">
    <subcellularLocation>
        <location evidence="1 9">Cell membrane</location>
        <topology evidence="1 9">Multi-pass membrane protein</topology>
    </subcellularLocation>
</comment>
<feature type="transmembrane region" description="Helical" evidence="10">
    <location>
        <begin position="61"/>
        <end position="80"/>
    </location>
</feature>
<keyword evidence="6 10" id="KW-0472">Membrane</keyword>
<evidence type="ECO:0000256" key="4">
    <source>
        <dbReference type="ARBA" id="ARBA00022692"/>
    </source>
</evidence>
<dbReference type="InterPro" id="IPR045324">
    <property type="entry name" value="Small_multidrug_res"/>
</dbReference>
<evidence type="ECO:0000256" key="9">
    <source>
        <dbReference type="RuleBase" id="RU003942"/>
    </source>
</evidence>
<reference evidence="11" key="2">
    <citation type="submission" date="2021-04" db="EMBL/GenBank/DDBJ databases">
        <authorList>
            <person name="Gilroy R."/>
        </authorList>
    </citation>
    <scope>NUCLEOTIDE SEQUENCE</scope>
    <source>
        <strain evidence="11">ChiW4-1371</strain>
    </source>
</reference>
<feature type="transmembrane region" description="Helical" evidence="10">
    <location>
        <begin position="86"/>
        <end position="105"/>
    </location>
</feature>
<keyword evidence="5 10" id="KW-1133">Transmembrane helix</keyword>
<proteinExistence type="inferred from homology"/>
<evidence type="ECO:0000256" key="8">
    <source>
        <dbReference type="ARBA" id="ARBA00039168"/>
    </source>
</evidence>
<dbReference type="InterPro" id="IPR000390">
    <property type="entry name" value="Small_drug/metabolite_transptr"/>
</dbReference>
<dbReference type="Gene3D" id="1.10.3730.20">
    <property type="match status" value="1"/>
</dbReference>
<keyword evidence="2" id="KW-0813">Transport</keyword>
<evidence type="ECO:0000313" key="12">
    <source>
        <dbReference type="Proteomes" id="UP000824176"/>
    </source>
</evidence>
<dbReference type="GO" id="GO:0005886">
    <property type="term" value="C:plasma membrane"/>
    <property type="evidence" value="ECO:0007669"/>
    <property type="project" value="UniProtKB-SubCell"/>
</dbReference>
<dbReference type="FunFam" id="1.10.3730.20:FF:000001">
    <property type="entry name" value="Quaternary ammonium compound resistance transporter SugE"/>
    <property type="match status" value="1"/>
</dbReference>
<gene>
    <name evidence="11" type="ORF">H9804_10740</name>
</gene>
<evidence type="ECO:0000256" key="1">
    <source>
        <dbReference type="ARBA" id="ARBA00004651"/>
    </source>
</evidence>
<dbReference type="Pfam" id="PF00893">
    <property type="entry name" value="Multi_Drug_Res"/>
    <property type="match status" value="1"/>
</dbReference>
<dbReference type="GO" id="GO:0022857">
    <property type="term" value="F:transmembrane transporter activity"/>
    <property type="evidence" value="ECO:0007669"/>
    <property type="project" value="InterPro"/>
</dbReference>
<evidence type="ECO:0000256" key="2">
    <source>
        <dbReference type="ARBA" id="ARBA00022448"/>
    </source>
</evidence>
<sequence length="107" mass="11796">MSWLYLIIAGIFEVGWPLGFKLASTYTKYNIIFVVLSVISMALSGVFLYIAQKSIPIGTAYVIWTGVGAVGTLLIGILFFGDSADFWRLFFITLIIIGIIGTKIVHE</sequence>
<organism evidence="11 12">
    <name type="scientific">Candidatus Mucispirillum faecigallinarum</name>
    <dbReference type="NCBI Taxonomy" id="2838699"/>
    <lineage>
        <taxon>Bacteria</taxon>
        <taxon>Pseudomonadati</taxon>
        <taxon>Deferribacterota</taxon>
        <taxon>Deferribacteres</taxon>
        <taxon>Deferribacterales</taxon>
        <taxon>Mucispirillaceae</taxon>
        <taxon>Mucispirillum</taxon>
    </lineage>
</organism>
<dbReference type="PANTHER" id="PTHR30561:SF0">
    <property type="entry name" value="GUANIDINIUM EXPORTER"/>
    <property type="match status" value="1"/>
</dbReference>
<dbReference type="AlphaFoldDB" id="A0A9D2KDU9"/>
<dbReference type="PANTHER" id="PTHR30561">
    <property type="entry name" value="SMR FAMILY PROTON-DEPENDENT DRUG EFFLUX TRANSPORTER SUGE"/>
    <property type="match status" value="1"/>
</dbReference>
<dbReference type="SUPFAM" id="SSF103481">
    <property type="entry name" value="Multidrug resistance efflux transporter EmrE"/>
    <property type="match status" value="1"/>
</dbReference>
<comment type="caution">
    <text evidence="11">The sequence shown here is derived from an EMBL/GenBank/DDBJ whole genome shotgun (WGS) entry which is preliminary data.</text>
</comment>